<name>A0A1G2U4Z8_9BACT</name>
<evidence type="ECO:0000313" key="2">
    <source>
        <dbReference type="Proteomes" id="UP000179283"/>
    </source>
</evidence>
<dbReference type="Gene3D" id="3.10.28.10">
    <property type="entry name" value="Homing endonucleases"/>
    <property type="match status" value="1"/>
</dbReference>
<organism evidence="1 2">
    <name type="scientific">Candidatus Zambryskibacteria bacterium RIFCSPLOWO2_01_FULL_43_17</name>
    <dbReference type="NCBI Taxonomy" id="1802760"/>
    <lineage>
        <taxon>Bacteria</taxon>
        <taxon>Candidatus Zambryskiibacteriota</taxon>
    </lineage>
</organism>
<dbReference type="Proteomes" id="UP000179283">
    <property type="component" value="Unassembled WGS sequence"/>
</dbReference>
<dbReference type="EMBL" id="MHWD01000008">
    <property type="protein sequence ID" value="OHB04573.1"/>
    <property type="molecule type" value="Genomic_DNA"/>
</dbReference>
<dbReference type="SUPFAM" id="SSF55608">
    <property type="entry name" value="Homing endonucleases"/>
    <property type="match status" value="1"/>
</dbReference>
<sequence>MHKRGVRPKNKIKIIWSANFAYGIGLLVTDGCLSSDGRHITFVSKDMEQIENFRGAFGLRDIKTGQTTSGHKGKRVHRLQFGDVVFYRFLEGIGLTSAKSKTIGSVDIPNSYLFDFLRGCFDGDGTFYSYWDPRWKSSFMFYTEFISASKKHILWLQEKLYEILRIRGHITNDKKGATLQLKYAKKDSLKLLNKLYSNKKGLFLKRKKLKVVKALAIVGLSLKK</sequence>
<comment type="caution">
    <text evidence="1">The sequence shown here is derived from an EMBL/GenBank/DDBJ whole genome shotgun (WGS) entry which is preliminary data.</text>
</comment>
<evidence type="ECO:0008006" key="3">
    <source>
        <dbReference type="Google" id="ProtNLM"/>
    </source>
</evidence>
<dbReference type="AlphaFoldDB" id="A0A1G2U4Z8"/>
<protein>
    <recommendedName>
        <fullName evidence="3">Homing endonuclease LAGLIDADG domain-containing protein</fullName>
    </recommendedName>
</protein>
<proteinExistence type="predicted"/>
<evidence type="ECO:0000313" key="1">
    <source>
        <dbReference type="EMBL" id="OHB04573.1"/>
    </source>
</evidence>
<gene>
    <name evidence="1" type="ORF">A2920_01345</name>
</gene>
<accession>A0A1G2U4Z8</accession>
<dbReference type="InterPro" id="IPR027434">
    <property type="entry name" value="Homing_endonucl"/>
</dbReference>
<reference evidence="1 2" key="1">
    <citation type="journal article" date="2016" name="Nat. Commun.">
        <title>Thousands of microbial genomes shed light on interconnected biogeochemical processes in an aquifer system.</title>
        <authorList>
            <person name="Anantharaman K."/>
            <person name="Brown C.T."/>
            <person name="Hug L.A."/>
            <person name="Sharon I."/>
            <person name="Castelle C.J."/>
            <person name="Probst A.J."/>
            <person name="Thomas B.C."/>
            <person name="Singh A."/>
            <person name="Wilkins M.J."/>
            <person name="Karaoz U."/>
            <person name="Brodie E.L."/>
            <person name="Williams K.H."/>
            <person name="Hubbard S.S."/>
            <person name="Banfield J.F."/>
        </authorList>
    </citation>
    <scope>NUCLEOTIDE SEQUENCE [LARGE SCALE GENOMIC DNA]</scope>
</reference>